<keyword evidence="3 9" id="KW-0812">Transmembrane</keyword>
<evidence type="ECO:0000256" key="1">
    <source>
        <dbReference type="ARBA" id="ARBA00009727"/>
    </source>
</evidence>
<dbReference type="GO" id="GO:0015031">
    <property type="term" value="P:protein transport"/>
    <property type="evidence" value="ECO:0007669"/>
    <property type="project" value="UniProtKB-KW"/>
</dbReference>
<comment type="function">
    <text evidence="9">Has a role in transport between endoplasmic reticulum and Golgi.</text>
</comment>
<dbReference type="GO" id="GO:0030134">
    <property type="term" value="C:COPII-coated ER to Golgi transport vesicle"/>
    <property type="evidence" value="ECO:0007669"/>
    <property type="project" value="TreeGrafter"/>
</dbReference>
<comment type="similarity">
    <text evidence="1 9">Belongs to the YIF1 family.</text>
</comment>
<dbReference type="AlphaFoldDB" id="A0A1J4MVF7"/>
<accession>A0A1J4MVF7</accession>
<dbReference type="PANTHER" id="PTHR14083:SF0">
    <property type="entry name" value="YIP1D-INTERACTING FACTOR 1, ISOFORM C"/>
    <property type="match status" value="1"/>
</dbReference>
<evidence type="ECO:0000256" key="4">
    <source>
        <dbReference type="ARBA" id="ARBA00022824"/>
    </source>
</evidence>
<name>A0A1J4MVF7_9CRYT</name>
<gene>
    <name evidence="10" type="ORF">cand_036950</name>
</gene>
<keyword evidence="11" id="KW-1185">Reference proteome</keyword>
<keyword evidence="7 9" id="KW-0333">Golgi apparatus</keyword>
<evidence type="ECO:0000256" key="8">
    <source>
        <dbReference type="ARBA" id="ARBA00023136"/>
    </source>
</evidence>
<keyword evidence="5 9" id="KW-0653">Protein transport</keyword>
<evidence type="ECO:0000256" key="6">
    <source>
        <dbReference type="ARBA" id="ARBA00022989"/>
    </source>
</evidence>
<organism evidence="10 11">
    <name type="scientific">Cryptosporidium andersoni</name>
    <dbReference type="NCBI Taxonomy" id="117008"/>
    <lineage>
        <taxon>Eukaryota</taxon>
        <taxon>Sar</taxon>
        <taxon>Alveolata</taxon>
        <taxon>Apicomplexa</taxon>
        <taxon>Conoidasida</taxon>
        <taxon>Coccidia</taxon>
        <taxon>Eucoccidiorida</taxon>
        <taxon>Eimeriorina</taxon>
        <taxon>Cryptosporidiidae</taxon>
        <taxon>Cryptosporidium</taxon>
    </lineage>
</organism>
<protein>
    <recommendedName>
        <fullName evidence="9">Protein YIF1</fullName>
    </recommendedName>
</protein>
<dbReference type="GO" id="GO:0000139">
    <property type="term" value="C:Golgi membrane"/>
    <property type="evidence" value="ECO:0007669"/>
    <property type="project" value="UniProtKB-SubCell"/>
</dbReference>
<keyword evidence="4 9" id="KW-0256">Endoplasmic reticulum</keyword>
<feature type="transmembrane region" description="Helical" evidence="9">
    <location>
        <begin position="349"/>
        <end position="366"/>
    </location>
</feature>
<keyword evidence="8 9" id="KW-0472">Membrane</keyword>
<keyword evidence="2 9" id="KW-0813">Transport</keyword>
<dbReference type="GO" id="GO:0005793">
    <property type="term" value="C:endoplasmic reticulum-Golgi intermediate compartment"/>
    <property type="evidence" value="ECO:0007669"/>
    <property type="project" value="UniProtKB-UniRule"/>
</dbReference>
<evidence type="ECO:0000313" key="11">
    <source>
        <dbReference type="Proteomes" id="UP000186804"/>
    </source>
</evidence>
<evidence type="ECO:0000256" key="9">
    <source>
        <dbReference type="RuleBase" id="RU368073"/>
    </source>
</evidence>
<proteinExistence type="inferred from homology"/>
<evidence type="ECO:0000313" key="10">
    <source>
        <dbReference type="EMBL" id="OII78047.1"/>
    </source>
</evidence>
<reference evidence="10 11" key="1">
    <citation type="submission" date="2016-10" db="EMBL/GenBank/DDBJ databases">
        <title>Reductive evolution of mitochondrial metabolism and differential evolution of invasion-related proteins in Cryptosporidium.</title>
        <authorList>
            <person name="Liu S."/>
            <person name="Roellig D.M."/>
            <person name="Guo Y."/>
            <person name="Li N."/>
            <person name="Frace M.A."/>
            <person name="Tang K."/>
            <person name="Zhang L."/>
            <person name="Feng Y."/>
            <person name="Xiao L."/>
        </authorList>
    </citation>
    <scope>NUCLEOTIDE SEQUENCE [LARGE SCALE GENOMIC DNA]</scope>
    <source>
        <strain evidence="10">30847</strain>
    </source>
</reference>
<evidence type="ECO:0000256" key="7">
    <source>
        <dbReference type="ARBA" id="ARBA00023034"/>
    </source>
</evidence>
<comment type="subcellular location">
    <subcellularLocation>
        <location evidence="9">Endoplasmic reticulum membrane</location>
        <topology evidence="9">Multi-pass membrane protein</topology>
    </subcellularLocation>
    <subcellularLocation>
        <location evidence="9">Golgi apparatus membrane</location>
        <topology evidence="9">Multi-pass membrane protein</topology>
    </subcellularLocation>
</comment>
<dbReference type="Pfam" id="PF03878">
    <property type="entry name" value="YIF1"/>
    <property type="match status" value="1"/>
</dbReference>
<dbReference type="Proteomes" id="UP000186804">
    <property type="component" value="Unassembled WGS sequence"/>
</dbReference>
<feature type="transmembrane region" description="Helical" evidence="9">
    <location>
        <begin position="306"/>
        <end position="329"/>
    </location>
</feature>
<dbReference type="RefSeq" id="XP_067069893.1">
    <property type="nucleotide sequence ID" value="XM_067213920.1"/>
</dbReference>
<dbReference type="GO" id="GO:0005789">
    <property type="term" value="C:endoplasmic reticulum membrane"/>
    <property type="evidence" value="ECO:0007669"/>
    <property type="project" value="UniProtKB-SubCell"/>
</dbReference>
<dbReference type="GO" id="GO:0006888">
    <property type="term" value="P:endoplasmic reticulum to Golgi vesicle-mediated transport"/>
    <property type="evidence" value="ECO:0007669"/>
    <property type="project" value="UniProtKB-UniRule"/>
</dbReference>
<dbReference type="PANTHER" id="PTHR14083">
    <property type="entry name" value="YIP1 INTERACTING FACTOR HOMOLOG YIF1 PROTEIN"/>
    <property type="match status" value="1"/>
</dbReference>
<comment type="caution">
    <text evidence="10">The sequence shown here is derived from an EMBL/GenBank/DDBJ whole genome shotgun (WGS) entry which is preliminary data.</text>
</comment>
<dbReference type="GeneID" id="92367879"/>
<feature type="transmembrane region" description="Helical" evidence="9">
    <location>
        <begin position="281"/>
        <end position="300"/>
    </location>
</feature>
<evidence type="ECO:0000256" key="3">
    <source>
        <dbReference type="ARBA" id="ARBA00022692"/>
    </source>
</evidence>
<dbReference type="EMBL" id="LRBS01000010">
    <property type="protein sequence ID" value="OII78047.1"/>
    <property type="molecule type" value="Genomic_DNA"/>
</dbReference>
<evidence type="ECO:0000256" key="5">
    <source>
        <dbReference type="ARBA" id="ARBA00022927"/>
    </source>
</evidence>
<dbReference type="VEuPathDB" id="CryptoDB:cand_036950"/>
<feature type="transmembrane region" description="Helical" evidence="9">
    <location>
        <begin position="247"/>
        <end position="269"/>
    </location>
</feature>
<keyword evidence="6 9" id="KW-1133">Transmembrane helix</keyword>
<dbReference type="OrthoDB" id="341140at2759"/>
<sequence>MRRFEHHINEKYSQGSSNNILDNTVQLNSGLLHNKDLPLSNPFAISTITDWSNEKLIYNERCEDNNAELSSWGSIKRDPNYTFSTERSDIHKSSLSTTVAGTQNPQFNAPFEGAIDATSQFVMGLVANKVKETTGVDSEQISQLQLWFPNTIALLRRHFAVSHEYVARKLFLLLCPFATLATRRGREHIFSASSISSQSDSQECSYLPTLFPDLYIPLMSLITYILAVGVIHGAYGHFHPQLLGSTATFASALMFAEVTLIQFCSYMFSGRIQSILEVISALGYKYVSTVLCYIVILITGGIKSNLFWIASLYLSISTVIVIYLTLSYIMKSELYAQYNAAYQKSGSNIVLYVASIIQIPILWLLLPSI</sequence>
<dbReference type="InterPro" id="IPR005578">
    <property type="entry name" value="Yif1_fam"/>
</dbReference>
<evidence type="ECO:0000256" key="2">
    <source>
        <dbReference type="ARBA" id="ARBA00022448"/>
    </source>
</evidence>
<feature type="transmembrane region" description="Helical" evidence="9">
    <location>
        <begin position="214"/>
        <end position="235"/>
    </location>
</feature>